<dbReference type="RefSeq" id="YP_007890757.1">
    <property type="nucleotide sequence ID" value="NC_021127.1"/>
</dbReference>
<keyword evidence="1" id="KW-0812">Transmembrane</keyword>
<evidence type="ECO:0000256" key="1">
    <source>
        <dbReference type="SAM" id="Phobius"/>
    </source>
</evidence>
<accession>M4QA78</accession>
<dbReference type="AlphaFoldDB" id="M4QA78"/>
<keyword evidence="1" id="KW-0472">Membrane</keyword>
<feature type="transmembrane region" description="Helical" evidence="1">
    <location>
        <begin position="163"/>
        <end position="188"/>
    </location>
</feature>
<dbReference type="EMBL" id="KC353355">
    <property type="protein sequence ID" value="AGH24251.1"/>
    <property type="molecule type" value="Genomic_DNA"/>
</dbReference>
<name>M4QA78_JAKLI</name>
<dbReference type="GeneID" id="15333211"/>
<evidence type="ECO:0000313" key="2">
    <source>
        <dbReference type="EMBL" id="AGH24251.1"/>
    </source>
</evidence>
<keyword evidence="1" id="KW-1133">Transmembrane helix</keyword>
<protein>
    <submittedName>
        <fullName evidence="2">Uncharacterized protein</fullName>
    </submittedName>
</protein>
<sequence length="339" mass="38508">MKTNFKLWAYHILLTSNRFLAFLLRWKKTILFATLTYLSFRFLQTLTNLHKVIHSSFLSSTYSFFHNLYSSFFSSSLPSSLPSSLDYNQISSLDLQSISKQELSSLLTQEIHKKELLFQSFQVINTKLDHLENQIHLLSLTTHSNFNHSTLPSQSSQSSSYDWLWPTISTISITACIALATLLLYQYFSLPTQHTNDQQITQEMTNLVHSHSQLANTAFQSQLQGIALTQDLLFDSHQETIRHIHSTNSSTLSDHSPILLQDFHDQLAKSNELISLLLQHSLNHTTALHILQQDSTEITTVIRGLLNALGIDPDTYLSQQLQTALAAILTPAQQDSDSF</sequence>
<gene>
    <name evidence="2" type="primary">orf339</name>
</gene>
<reference evidence="2" key="1">
    <citation type="journal article" date="2004" name="RNA">
        <title>Mitochondrial 3' tRNA editing in the jakobid Seculamonas ecuadoriensis: a novel mechanism and implications for tRNA processing.</title>
        <authorList>
            <person name="Leigh J."/>
            <person name="Lang B.F."/>
        </authorList>
    </citation>
    <scope>NUCLEOTIDE SEQUENCE</scope>
    <source>
        <strain evidence="2">ATCC 50422</strain>
    </source>
</reference>
<organism evidence="2">
    <name type="scientific">Jakoba libera</name>
    <name type="common">Flagellate</name>
    <name type="synonym">Cryptobia libera</name>
    <dbReference type="NCBI Taxonomy" id="143017"/>
    <lineage>
        <taxon>Eukaryota</taxon>
        <taxon>Discoba</taxon>
        <taxon>Jakobida</taxon>
        <taxon>Histionina</taxon>
        <taxon>Jakobidae</taxon>
        <taxon>Jakoba</taxon>
    </lineage>
</organism>
<reference evidence="2" key="3">
    <citation type="journal article" date="2013" name="Genome Biol. Evol.">
        <title>Strikingly bacteria-like and gene-rich mitochondrial genomes throughout jakobid protists.</title>
        <authorList>
            <person name="Burger G."/>
            <person name="Gray M.W."/>
            <person name="Forget L."/>
            <person name="Lang B.F."/>
        </authorList>
    </citation>
    <scope>NUCLEOTIDE SEQUENCE</scope>
    <source>
        <strain evidence="2">ATCC 50422</strain>
    </source>
</reference>
<feature type="transmembrane region" description="Helical" evidence="1">
    <location>
        <begin position="30"/>
        <end position="49"/>
    </location>
</feature>
<geneLocation type="mitochondrion" evidence="2"/>
<proteinExistence type="predicted"/>
<reference evidence="2" key="2">
    <citation type="journal article" date="2006" name="RNA">
        <title>Hybrid E. coli--Mitochondrial ribonuclease P RNAs are catalytically active.</title>
        <authorList>
            <person name="Seif E."/>
            <person name="Cadieux A."/>
            <person name="Lang B.F."/>
        </authorList>
    </citation>
    <scope>NUCLEOTIDE SEQUENCE</scope>
    <source>
        <strain evidence="2">ATCC 50422</strain>
    </source>
</reference>
<keyword evidence="2" id="KW-0496">Mitochondrion</keyword>